<comment type="caution">
    <text evidence="3">The sequence shown here is derived from an EMBL/GenBank/DDBJ whole genome shotgun (WGS) entry which is preliminary data.</text>
</comment>
<evidence type="ECO:0000313" key="3">
    <source>
        <dbReference type="EMBL" id="GAA4626373.1"/>
    </source>
</evidence>
<dbReference type="Proteomes" id="UP001501442">
    <property type="component" value="Unassembled WGS sequence"/>
</dbReference>
<keyword evidence="4" id="KW-1185">Reference proteome</keyword>
<accession>A0ABP8U8R4</accession>
<keyword evidence="2" id="KW-0812">Transmembrane</keyword>
<feature type="compositionally biased region" description="Basic and acidic residues" evidence="1">
    <location>
        <begin position="17"/>
        <end position="31"/>
    </location>
</feature>
<name>A0ABP8U8R4_9ACTN</name>
<feature type="transmembrane region" description="Helical" evidence="2">
    <location>
        <begin position="38"/>
        <end position="59"/>
    </location>
</feature>
<feature type="region of interest" description="Disordered" evidence="1">
    <location>
        <begin position="60"/>
        <end position="97"/>
    </location>
</feature>
<keyword evidence="2" id="KW-1133">Transmembrane helix</keyword>
<dbReference type="EMBL" id="BAABHK010000004">
    <property type="protein sequence ID" value="GAA4626373.1"/>
    <property type="molecule type" value="Genomic_DNA"/>
</dbReference>
<organism evidence="3 4">
    <name type="scientific">Actinoallomurus vinaceus</name>
    <dbReference type="NCBI Taxonomy" id="1080074"/>
    <lineage>
        <taxon>Bacteria</taxon>
        <taxon>Bacillati</taxon>
        <taxon>Actinomycetota</taxon>
        <taxon>Actinomycetes</taxon>
        <taxon>Streptosporangiales</taxon>
        <taxon>Thermomonosporaceae</taxon>
        <taxon>Actinoallomurus</taxon>
    </lineage>
</organism>
<evidence type="ECO:0008006" key="5">
    <source>
        <dbReference type="Google" id="ProtNLM"/>
    </source>
</evidence>
<protein>
    <recommendedName>
        <fullName evidence="5">Cupin domain-containing protein</fullName>
    </recommendedName>
</protein>
<evidence type="ECO:0000313" key="4">
    <source>
        <dbReference type="Proteomes" id="UP001501442"/>
    </source>
</evidence>
<gene>
    <name evidence="3" type="ORF">GCM10023196_034360</name>
</gene>
<sequence>MATAKKDGRGGAAARRSARERLAAERAAAERGRRRRRVLTWTASGVVAAALVAGGVWAATSDGGSSKAKTTASGATGARDAAAAATGLPPWQRPDDTADRARAEGLAVAPMEGTARHFHTHLDILVDGKAVTVPANLGIAASGDAMSELHTHDTTGVLHIEAPTTDKHYTLGQLFTEWNVRLSATGLGGLKADGSRTLTAYVDGKKQTGDPAAVELTAHREIALVYGPANAGVQVPSRYAFPDGE</sequence>
<feature type="compositionally biased region" description="Low complexity" evidence="1">
    <location>
        <begin position="60"/>
        <end position="87"/>
    </location>
</feature>
<feature type="region of interest" description="Disordered" evidence="1">
    <location>
        <begin position="1"/>
        <end position="35"/>
    </location>
</feature>
<keyword evidence="2" id="KW-0472">Membrane</keyword>
<proteinExistence type="predicted"/>
<evidence type="ECO:0000256" key="2">
    <source>
        <dbReference type="SAM" id="Phobius"/>
    </source>
</evidence>
<reference evidence="4" key="1">
    <citation type="journal article" date="2019" name="Int. J. Syst. Evol. Microbiol.">
        <title>The Global Catalogue of Microorganisms (GCM) 10K type strain sequencing project: providing services to taxonomists for standard genome sequencing and annotation.</title>
        <authorList>
            <consortium name="The Broad Institute Genomics Platform"/>
            <consortium name="The Broad Institute Genome Sequencing Center for Infectious Disease"/>
            <person name="Wu L."/>
            <person name="Ma J."/>
        </authorList>
    </citation>
    <scope>NUCLEOTIDE SEQUENCE [LARGE SCALE GENOMIC DNA]</scope>
    <source>
        <strain evidence="4">JCM 17939</strain>
    </source>
</reference>
<dbReference type="RefSeq" id="WP_345431824.1">
    <property type="nucleotide sequence ID" value="NZ_BAABHK010000004.1"/>
</dbReference>
<evidence type="ECO:0000256" key="1">
    <source>
        <dbReference type="SAM" id="MobiDB-lite"/>
    </source>
</evidence>